<reference evidence="1 2" key="1">
    <citation type="submission" date="2020-04" db="EMBL/GenBank/DDBJ databases">
        <authorList>
            <person name="Zheng R.K."/>
            <person name="Sun C.M."/>
        </authorList>
    </citation>
    <scope>NUCLEOTIDE SEQUENCE [LARGE SCALE GENOMIC DNA]</scope>
    <source>
        <strain evidence="2">zrk29</strain>
    </source>
</reference>
<dbReference type="KEGG" id="tbk:HF295_07605"/>
<sequence length="122" mass="14404">MKEIIIKKNKNQIDVQINETKICSVTLDDKVINGSDLYKSYSWNIDDEYKLSDSNESIEKEEHEKTNIDYLYENVCEFFSGLILRIQEEKELLPSENNQINADVKDRIEKIKIISEEILEEE</sequence>
<name>A0A7L6N580_9MOLU</name>
<accession>A0A7L6N580</accession>
<dbReference type="EMBL" id="CP051151">
    <property type="protein sequence ID" value="QLY40721.1"/>
    <property type="molecule type" value="Genomic_DNA"/>
</dbReference>
<organism evidence="1 2">
    <name type="scientific">Hujiaoplasma nucleasis</name>
    <dbReference type="NCBI Taxonomy" id="2725268"/>
    <lineage>
        <taxon>Bacteria</taxon>
        <taxon>Bacillati</taxon>
        <taxon>Mycoplasmatota</taxon>
        <taxon>Mollicutes</taxon>
        <taxon>Candidatus Izemoplasmatales</taxon>
        <taxon>Hujiaoplasmataceae</taxon>
        <taxon>Hujiaoplasma</taxon>
    </lineage>
</organism>
<dbReference type="RefSeq" id="WP_312031569.1">
    <property type="nucleotide sequence ID" value="NZ_CP051151.1"/>
</dbReference>
<evidence type="ECO:0000313" key="2">
    <source>
        <dbReference type="Proteomes" id="UP000512167"/>
    </source>
</evidence>
<proteinExistence type="predicted"/>
<keyword evidence="2" id="KW-1185">Reference proteome</keyword>
<dbReference type="Proteomes" id="UP000512167">
    <property type="component" value="Chromosome"/>
</dbReference>
<dbReference type="AlphaFoldDB" id="A0A7L6N580"/>
<protein>
    <submittedName>
        <fullName evidence="1">Uncharacterized protein</fullName>
    </submittedName>
</protein>
<gene>
    <name evidence="1" type="ORF">HF295_07605</name>
</gene>
<evidence type="ECO:0000313" key="1">
    <source>
        <dbReference type="EMBL" id="QLY40721.1"/>
    </source>
</evidence>